<sequence>MSTTVAPVMEVKSNLVGVNSINEYQHDWKLDDYVVEINELQDGGENGHRTGLSLVDGNFTFPVTGEAIITAYHKDDVESPDKLNGNVSQIYTYHAQTEISNTQVEFQLKFVNHGWMYITAVYRDEDIANIESVSLVEDGENRKVEMVRVDDANGNHYFYGYVRANAKLEVTELTGKTTSTDIPYITETGNNEGNHGEFVVSKKDGNVIIEEPDWTKLPIITPIAPPEVLKFTEYDVYTDVESCKQGAMKEGVSHYIPVASSCLLRQDDGTYTEELVGEKARITPAPLNFSDRYLGGADYEHECNYKAFATGLTHYAWDDLNSECYVSTENNVKGEFIEYDLFFDKGLVAHEVTED</sequence>
<comment type="caution">
    <text evidence="1">The sequence shown here is derived from an EMBL/GenBank/DDBJ whole genome shotgun (WGS) entry which is preliminary data.</text>
</comment>
<evidence type="ECO:0000313" key="2">
    <source>
        <dbReference type="Proteomes" id="UP000078503"/>
    </source>
</evidence>
<dbReference type="STRING" id="858640.A3K86_03370"/>
<organism evidence="1 2">
    <name type="scientific">Photobacterium jeanii</name>
    <dbReference type="NCBI Taxonomy" id="858640"/>
    <lineage>
        <taxon>Bacteria</taxon>
        <taxon>Pseudomonadati</taxon>
        <taxon>Pseudomonadota</taxon>
        <taxon>Gammaproteobacteria</taxon>
        <taxon>Vibrionales</taxon>
        <taxon>Vibrionaceae</taxon>
        <taxon>Photobacterium</taxon>
    </lineage>
</organism>
<evidence type="ECO:0000313" key="1">
    <source>
        <dbReference type="EMBL" id="OAN17972.1"/>
    </source>
</evidence>
<dbReference type="AlphaFoldDB" id="A0A178KN38"/>
<dbReference type="EMBL" id="LVHF01000012">
    <property type="protein sequence ID" value="OAN17972.1"/>
    <property type="molecule type" value="Genomic_DNA"/>
</dbReference>
<reference evidence="1 2" key="1">
    <citation type="submission" date="2016-03" db="EMBL/GenBank/DDBJ databases">
        <title>Photobacterium proteolyticum sp. nov. a protease producing bacterium isolated from ocean sediments of Laizhou Bay.</title>
        <authorList>
            <person name="Li Y."/>
        </authorList>
    </citation>
    <scope>NUCLEOTIDE SEQUENCE [LARGE SCALE GENOMIC DNA]</scope>
    <source>
        <strain evidence="1 2">R-40508</strain>
    </source>
</reference>
<proteinExistence type="predicted"/>
<protein>
    <submittedName>
        <fullName evidence="1">Uncharacterized protein</fullName>
    </submittedName>
</protein>
<dbReference type="Proteomes" id="UP000078503">
    <property type="component" value="Unassembled WGS sequence"/>
</dbReference>
<name>A0A178KN38_9GAMM</name>
<accession>A0A178KN38</accession>
<gene>
    <name evidence="1" type="ORF">A3K86_03370</name>
</gene>
<keyword evidence="2" id="KW-1185">Reference proteome</keyword>